<gene>
    <name evidence="1" type="ORF">METZ01_LOCUS79568</name>
</gene>
<name>A0A381UFF9_9ZZZZ</name>
<dbReference type="Pfam" id="PF08889">
    <property type="entry name" value="WbqC"/>
    <property type="match status" value="2"/>
</dbReference>
<sequence length="202" mass="24145">MDILFHPHYLPNISNFFLLVNSKKVIFEISDNYQKQTCRNRTYIYGANGKLLLSVPVIHSQKNRKIFKDVKISYDQDWLSQHWKSLEISYRSSPFFEFFEDKLICLYNKKEKYLVDFNLKSINILFEMLQIDLEYDFTNSYEENYSSISDYRINSENFNSNEIKIDRYTQVFQSKHGFINNLSVLDLIFNEGPNAINFLKTS</sequence>
<evidence type="ECO:0008006" key="2">
    <source>
        <dbReference type="Google" id="ProtNLM"/>
    </source>
</evidence>
<organism evidence="1">
    <name type="scientific">marine metagenome</name>
    <dbReference type="NCBI Taxonomy" id="408172"/>
    <lineage>
        <taxon>unclassified sequences</taxon>
        <taxon>metagenomes</taxon>
        <taxon>ecological metagenomes</taxon>
    </lineage>
</organism>
<dbReference type="InterPro" id="IPR014985">
    <property type="entry name" value="WbqC"/>
</dbReference>
<protein>
    <recommendedName>
        <fullName evidence="2">WbqC-like protein</fullName>
    </recommendedName>
</protein>
<dbReference type="EMBL" id="UINC01006300">
    <property type="protein sequence ID" value="SVA26714.1"/>
    <property type="molecule type" value="Genomic_DNA"/>
</dbReference>
<dbReference type="AlphaFoldDB" id="A0A381UFF9"/>
<proteinExistence type="predicted"/>
<reference evidence="1" key="1">
    <citation type="submission" date="2018-05" db="EMBL/GenBank/DDBJ databases">
        <authorList>
            <person name="Lanie J.A."/>
            <person name="Ng W.-L."/>
            <person name="Kazmierczak K.M."/>
            <person name="Andrzejewski T.M."/>
            <person name="Davidsen T.M."/>
            <person name="Wayne K.J."/>
            <person name="Tettelin H."/>
            <person name="Glass J.I."/>
            <person name="Rusch D."/>
            <person name="Podicherti R."/>
            <person name="Tsui H.-C.T."/>
            <person name="Winkler M.E."/>
        </authorList>
    </citation>
    <scope>NUCLEOTIDE SEQUENCE</scope>
</reference>
<accession>A0A381UFF9</accession>
<evidence type="ECO:0000313" key="1">
    <source>
        <dbReference type="EMBL" id="SVA26714.1"/>
    </source>
</evidence>